<feature type="region of interest" description="Disordered" evidence="1">
    <location>
        <begin position="72"/>
        <end position="94"/>
    </location>
</feature>
<feature type="compositionally biased region" description="Low complexity" evidence="1">
    <location>
        <begin position="219"/>
        <end position="241"/>
    </location>
</feature>
<evidence type="ECO:0000256" key="1">
    <source>
        <dbReference type="SAM" id="MobiDB-lite"/>
    </source>
</evidence>
<dbReference type="Proteomes" id="UP000005408">
    <property type="component" value="Unassembled WGS sequence"/>
</dbReference>
<feature type="compositionally biased region" description="Polar residues" evidence="1">
    <location>
        <begin position="1045"/>
        <end position="1056"/>
    </location>
</feature>
<proteinExistence type="predicted"/>
<feature type="compositionally biased region" description="Polar residues" evidence="1">
    <location>
        <begin position="72"/>
        <end position="81"/>
    </location>
</feature>
<feature type="compositionally biased region" description="Polar residues" evidence="1">
    <location>
        <begin position="1296"/>
        <end position="1306"/>
    </location>
</feature>
<feature type="compositionally biased region" description="Polar residues" evidence="1">
    <location>
        <begin position="1253"/>
        <end position="1288"/>
    </location>
</feature>
<evidence type="ECO:0000313" key="2">
    <source>
        <dbReference type="EnsemblMetazoa" id="G11955.1:cds"/>
    </source>
</evidence>
<name>A0A8W8I0M6_MAGGI</name>
<feature type="compositionally biased region" description="Polar residues" evidence="1">
    <location>
        <begin position="535"/>
        <end position="548"/>
    </location>
</feature>
<evidence type="ECO:0000313" key="3">
    <source>
        <dbReference type="Proteomes" id="UP000005408"/>
    </source>
</evidence>
<keyword evidence="3" id="KW-1185">Reference proteome</keyword>
<accession>A0A8W8I0M6</accession>
<feature type="region of interest" description="Disordered" evidence="1">
    <location>
        <begin position="425"/>
        <end position="463"/>
    </location>
</feature>
<organism evidence="2 3">
    <name type="scientific">Magallana gigas</name>
    <name type="common">Pacific oyster</name>
    <name type="synonym">Crassostrea gigas</name>
    <dbReference type="NCBI Taxonomy" id="29159"/>
    <lineage>
        <taxon>Eukaryota</taxon>
        <taxon>Metazoa</taxon>
        <taxon>Spiralia</taxon>
        <taxon>Lophotrochozoa</taxon>
        <taxon>Mollusca</taxon>
        <taxon>Bivalvia</taxon>
        <taxon>Autobranchia</taxon>
        <taxon>Pteriomorphia</taxon>
        <taxon>Ostreida</taxon>
        <taxon>Ostreoidea</taxon>
        <taxon>Ostreidae</taxon>
        <taxon>Magallana</taxon>
    </lineage>
</organism>
<feature type="compositionally biased region" description="Basic and acidic residues" evidence="1">
    <location>
        <begin position="337"/>
        <end position="346"/>
    </location>
</feature>
<feature type="compositionally biased region" description="Low complexity" evidence="1">
    <location>
        <begin position="1214"/>
        <end position="1231"/>
    </location>
</feature>
<feature type="region of interest" description="Disordered" evidence="1">
    <location>
        <begin position="517"/>
        <end position="548"/>
    </location>
</feature>
<dbReference type="EnsemblMetazoa" id="G11955.1">
    <property type="protein sequence ID" value="G11955.1:cds"/>
    <property type="gene ID" value="G11955"/>
</dbReference>
<feature type="region of interest" description="Disordered" evidence="1">
    <location>
        <begin position="1155"/>
        <end position="1186"/>
    </location>
</feature>
<feature type="compositionally biased region" description="Polar residues" evidence="1">
    <location>
        <begin position="428"/>
        <end position="439"/>
    </location>
</feature>
<feature type="region of interest" description="Disordered" evidence="1">
    <location>
        <begin position="1032"/>
        <end position="1059"/>
    </location>
</feature>
<feature type="compositionally biased region" description="Polar residues" evidence="1">
    <location>
        <begin position="347"/>
        <end position="364"/>
    </location>
</feature>
<feature type="region of interest" description="Disordered" evidence="1">
    <location>
        <begin position="1214"/>
        <end position="1315"/>
    </location>
</feature>
<protein>
    <submittedName>
        <fullName evidence="2">Uncharacterized protein</fullName>
    </submittedName>
</protein>
<feature type="compositionally biased region" description="Basic and acidic residues" evidence="1">
    <location>
        <begin position="440"/>
        <end position="449"/>
    </location>
</feature>
<reference evidence="2" key="1">
    <citation type="submission" date="2022-08" db="UniProtKB">
        <authorList>
            <consortium name="EnsemblMetazoa"/>
        </authorList>
    </citation>
    <scope>IDENTIFICATION</scope>
    <source>
        <strain evidence="2">05x7-T-G4-1.051#20</strain>
    </source>
</reference>
<feature type="compositionally biased region" description="Basic and acidic residues" evidence="1">
    <location>
        <begin position="642"/>
        <end position="659"/>
    </location>
</feature>
<feature type="region of interest" description="Disordered" evidence="1">
    <location>
        <begin position="605"/>
        <end position="671"/>
    </location>
</feature>
<feature type="compositionally biased region" description="Polar residues" evidence="1">
    <location>
        <begin position="610"/>
        <end position="620"/>
    </location>
</feature>
<sequence>MFIIDLDFPSLALDRMLFEFVLVIPSLFHLTSGQSVTPDPLEELFGNGLDRKVESWSSNLLFGDANFNEMSNALDSAPPSQRNNRGGNSRRDPLPMGLSFLNGGESLQGIMAQNMNPPSVDSSSTGENPLFNIPPMPNFDQLGLENVLDKFLPIDGSVRLPPPSNDPIVHSRDNVPIPSIGQLGLDSSGLFGQSMFSPNAGSLSGRPTQPSRLADATPSFRNDNSNNRNTNNNQNNFQTNNQMNSAMFPTEASPTIPTSPAQPPTTAPGRSEQQKLLDQQIWDSIIPPLPENRNPVEVFPQNEPTPKPKKNKKIKALLPLLPPSPPRKTSPQSQNTKNKDELDRITSDNILNNIPSIDQLTFGSENRPPVTTPRPSKINSGNLIENIPSIDELGMDIFGNNLPFLNQGKAQQDVKPTPTAGDIFQFPDQFSGSNRQLPSKNEEGTKKSVESSTSKMTDSDNNTSSLENLWNILLAEVPGLPGIISGEDATTPKPQTLDIEAILGISASDIDAFNANQENTFPSQDSKPQIPAPKVTTSSPPKFRSTTQSPKIVIPQTTLPPVIYIQTTTPTLPPPVTVYIPPPTTKPPTTPKPAVYNLPDLPMPDIFLPSSKSQEPTESSIPPFPTLPSLEKTTSHLTIDFSKNDPNTKKTSDSSKNEGGELPPPFEKLLPDFSSLDIKSENMHSTKTESKSNINSMLLPSQPDIPFTTPFPFHLVPTIPEEEFKKPQFEDLGSFNTNNEPDPFINFLPQEPKSDHIWGERPGGNEQTSKRQSEVFDLNSLMGDKQTTLFNNFNEPKHENNIDFMSNGFENLNSNSDFVKNPDVDSNSPYKPLTTIKPTTKEEFFLPGLDLLLNTKEENTIQTTTTTTMAPSTTVPEIPMLDLSLLGGFNTDSTNHEQPLHTTKEEQLKVTINRNDIKDVPPLDFDIFKNMNEDIKTDFTTPLPIPTLPALPSLGNINTVNNDGHETSGSNTFEMKNNVDPLKQIIDSGPSHPHTPENSVPISKSLIQNSELFPFVSPTSEASKHFVFQDQSNGGNIRTHPPPGSFTTTPKPVNQNDKPRKPNIIVIDIQKTLPERTVTQTKPNSLNGLQNTDNIASIESVSNSQNIVTLHQGPRIQQVTQTPPKVTTPAWLASTILAIRDRLNQLRAMRNNAQNNANNNIQNPGLPNAQNSNQRQNSNVPSLLPANNQRHNLQQLQILLRNRMLQNSNVQNSNVQNSNLQNSNVQNRNSQPPRGTGFTPRMNINFRGFPTNRAPQQQANFQQNGRPQFQLPNVPNQLNQGNSQQIRQPPNFPNLLPTQSIRRQGSQTQQTETTQNDLALVRERIRQRIQQVLRTQILRHLLARRLQTLRNNQTPNNAQPTQNQPIWRAPSSTNGMNVMNANNAINLIRQARQRTLTATQQQRQQQPQQNQPVVDLSRNIFERFRNTNFQNPAFVPGQFRPQQPAQQMDLSRLFQNNRGANFNNRFAQPLQQITSNRTNGNRINTDQGTDLSLPPSELALRNLRNFNLQRAQRVQQDFLWQNEQQL</sequence>
<feature type="region of interest" description="Disordered" evidence="1">
    <location>
        <begin position="196"/>
        <end position="380"/>
    </location>
</feature>
<feature type="compositionally biased region" description="Polar residues" evidence="1">
    <location>
        <begin position="517"/>
        <end position="527"/>
    </location>
</feature>
<feature type="compositionally biased region" description="Polar residues" evidence="1">
    <location>
        <begin position="196"/>
        <end position="211"/>
    </location>
</feature>
<feature type="compositionally biased region" description="Polar residues" evidence="1">
    <location>
        <begin position="450"/>
        <end position="463"/>
    </location>
</feature>